<evidence type="ECO:0000256" key="6">
    <source>
        <dbReference type="PIRSR" id="PIRSR000149-3"/>
    </source>
</evidence>
<evidence type="ECO:0000256" key="1">
    <source>
        <dbReference type="ARBA" id="ARBA00007406"/>
    </source>
</evidence>
<dbReference type="PANTHER" id="PTHR43148">
    <property type="entry name" value="GLYCERALDEHYDE-3-PHOSPHATE DEHYDROGENASE 2"/>
    <property type="match status" value="1"/>
</dbReference>
<proteinExistence type="inferred from homology"/>
<dbReference type="InterPro" id="IPR020828">
    <property type="entry name" value="GlycerAld_3-P_DH_NAD(P)-bd"/>
</dbReference>
<dbReference type="NCBIfam" id="TIGR01534">
    <property type="entry name" value="GAPDH-I"/>
    <property type="match status" value="1"/>
</dbReference>
<dbReference type="EMBL" id="QOQF01000022">
    <property type="protein sequence ID" value="RCL76372.1"/>
    <property type="molecule type" value="Genomic_DNA"/>
</dbReference>
<dbReference type="PROSITE" id="PS00071">
    <property type="entry name" value="GAPDH"/>
    <property type="match status" value="1"/>
</dbReference>
<name>A0A368DWX6_9PROT</name>
<feature type="binding site" evidence="5">
    <location>
        <position position="183"/>
    </location>
    <ligand>
        <name>D-glyceraldehyde 3-phosphate</name>
        <dbReference type="ChEBI" id="CHEBI:59776"/>
    </ligand>
</feature>
<protein>
    <recommendedName>
        <fullName evidence="9">Glyceraldehyde-3-phosphate dehydrogenase</fullName>
        <ecNumber evidence="9">1.2.1.-</ecNumber>
    </recommendedName>
</protein>
<dbReference type="GO" id="GO:0016620">
    <property type="term" value="F:oxidoreductase activity, acting on the aldehyde or oxo group of donors, NAD or NADP as acceptor"/>
    <property type="evidence" value="ECO:0007669"/>
    <property type="project" value="InterPro"/>
</dbReference>
<evidence type="ECO:0000256" key="3">
    <source>
        <dbReference type="ARBA" id="ARBA00023002"/>
    </source>
</evidence>
<feature type="binding site" evidence="5">
    <location>
        <begin position="152"/>
        <end position="154"/>
    </location>
    <ligand>
        <name>D-glyceraldehyde 3-phosphate</name>
        <dbReference type="ChEBI" id="CHEBI:59776"/>
    </ligand>
</feature>
<dbReference type="AlphaFoldDB" id="A0A368DWX6"/>
<dbReference type="GO" id="GO:0050661">
    <property type="term" value="F:NADP binding"/>
    <property type="evidence" value="ECO:0007669"/>
    <property type="project" value="InterPro"/>
</dbReference>
<comment type="similarity">
    <text evidence="1 8">Belongs to the glyceraldehyde-3-phosphate dehydrogenase family.</text>
</comment>
<dbReference type="FunFam" id="3.30.360.10:FF:000002">
    <property type="entry name" value="Glyceraldehyde-3-phosphate dehydrogenase"/>
    <property type="match status" value="1"/>
</dbReference>
<dbReference type="SMART" id="SM00846">
    <property type="entry name" value="Gp_dh_N"/>
    <property type="match status" value="1"/>
</dbReference>
<dbReference type="PIRSF" id="PIRSF000149">
    <property type="entry name" value="GAP_DH"/>
    <property type="match status" value="1"/>
</dbReference>
<accession>A0A368DWX6</accession>
<evidence type="ECO:0000256" key="7">
    <source>
        <dbReference type="PIRSR" id="PIRSR000149-4"/>
    </source>
</evidence>
<evidence type="ECO:0000256" key="5">
    <source>
        <dbReference type="PIRSR" id="PIRSR000149-2"/>
    </source>
</evidence>
<gene>
    <name evidence="11" type="primary">gap</name>
    <name evidence="11" type="ORF">DBW69_05415</name>
</gene>
<evidence type="ECO:0000256" key="2">
    <source>
        <dbReference type="ARBA" id="ARBA00011881"/>
    </source>
</evidence>
<dbReference type="InterPro" id="IPR020830">
    <property type="entry name" value="GlycerAld_3-P_DH_AS"/>
</dbReference>
<feature type="binding site" evidence="6">
    <location>
        <position position="80"/>
    </location>
    <ligand>
        <name>NAD(+)</name>
        <dbReference type="ChEBI" id="CHEBI:57540"/>
    </ligand>
</feature>
<dbReference type="CDD" id="cd18126">
    <property type="entry name" value="GAPDH_I_C"/>
    <property type="match status" value="1"/>
</dbReference>
<dbReference type="InterPro" id="IPR036291">
    <property type="entry name" value="NAD(P)-bd_dom_sf"/>
</dbReference>
<keyword evidence="3 9" id="KW-0560">Oxidoreductase</keyword>
<dbReference type="Proteomes" id="UP000252132">
    <property type="component" value="Unassembled WGS sequence"/>
</dbReference>
<comment type="caution">
    <text evidence="11">The sequence shown here is derived from an EMBL/GenBank/DDBJ whole genome shotgun (WGS) entry which is preliminary data.</text>
</comment>
<dbReference type="InterPro" id="IPR006424">
    <property type="entry name" value="Glyceraldehyde-3-P_DH_1"/>
</dbReference>
<dbReference type="SUPFAM" id="SSF55347">
    <property type="entry name" value="Glyceraldehyde-3-phosphate dehydrogenase-like, C-terminal domain"/>
    <property type="match status" value="1"/>
</dbReference>
<comment type="subunit">
    <text evidence="2">Homotetramer.</text>
</comment>
<reference evidence="11 12" key="1">
    <citation type="journal article" date="2018" name="Microbiome">
        <title>Fine metagenomic profile of the Mediterranean stratified and mixed water columns revealed by assembly and recruitment.</title>
        <authorList>
            <person name="Haro-Moreno J.M."/>
            <person name="Lopez-Perez M."/>
            <person name="De La Torre J.R."/>
            <person name="Picazo A."/>
            <person name="Camacho A."/>
            <person name="Rodriguez-Valera F."/>
        </authorList>
    </citation>
    <scope>NUCLEOTIDE SEQUENCE [LARGE SCALE GENOMIC DNA]</scope>
    <source>
        <strain evidence="11">MED-G55</strain>
    </source>
</reference>
<dbReference type="EC" id="1.2.1.-" evidence="9"/>
<feature type="site" description="Activates thiol group during catalysis" evidence="7">
    <location>
        <position position="180"/>
    </location>
</feature>
<dbReference type="InterPro" id="IPR020831">
    <property type="entry name" value="GlycerAld/Erythrose_P_DH"/>
</dbReference>
<evidence type="ECO:0000256" key="8">
    <source>
        <dbReference type="RuleBase" id="RU000397"/>
    </source>
</evidence>
<feature type="domain" description="Glyceraldehyde 3-phosphate dehydrogenase NAD(P) binding" evidence="10">
    <location>
        <begin position="3"/>
        <end position="153"/>
    </location>
</feature>
<dbReference type="Gene3D" id="3.40.50.720">
    <property type="entry name" value="NAD(P)-binding Rossmann-like Domain"/>
    <property type="match status" value="1"/>
</dbReference>
<dbReference type="FunFam" id="3.40.50.720:FF:000001">
    <property type="entry name" value="Glyceraldehyde-3-phosphate dehydrogenase"/>
    <property type="match status" value="1"/>
</dbReference>
<feature type="binding site" evidence="5">
    <location>
        <begin position="211"/>
        <end position="212"/>
    </location>
    <ligand>
        <name>D-glyceraldehyde 3-phosphate</name>
        <dbReference type="ChEBI" id="CHEBI:59776"/>
    </ligand>
</feature>
<evidence type="ECO:0000259" key="10">
    <source>
        <dbReference type="SMART" id="SM00846"/>
    </source>
</evidence>
<feature type="active site" description="Nucleophile" evidence="4">
    <location>
        <position position="153"/>
    </location>
</feature>
<feature type="binding site" evidence="5">
    <location>
        <position position="234"/>
    </location>
    <ligand>
        <name>D-glyceraldehyde 3-phosphate</name>
        <dbReference type="ChEBI" id="CHEBI:59776"/>
    </ligand>
</feature>
<dbReference type="Pfam" id="PF02800">
    <property type="entry name" value="Gp_dh_C"/>
    <property type="match status" value="1"/>
</dbReference>
<dbReference type="SUPFAM" id="SSF51735">
    <property type="entry name" value="NAD(P)-binding Rossmann-fold domains"/>
    <property type="match status" value="1"/>
</dbReference>
<dbReference type="CDD" id="cd05214">
    <property type="entry name" value="GAPDH_I_N"/>
    <property type="match status" value="1"/>
</dbReference>
<evidence type="ECO:0000313" key="11">
    <source>
        <dbReference type="EMBL" id="RCL76372.1"/>
    </source>
</evidence>
<sequence>MVTRVAITGFGRIGRLTLRALLESKRKDIKLVALNATGTPDRVAHLFEYDSIHGRYQGNIKTTQSSINFGNGAVKLVSARDPKDLPWKNLDVDVVLECTGAFNTKEQSMAHIEAGCQRVLISAPTKTADLTVVYGVNHTKLRKSHQIVSNASCTTNALAPLVSVLDKKIGIENGFMTTVHAYTGDQRLVDNRHNDPRRARAAGQSMIPTSTGAAKSLGLVIPNMEGRLGGTAIRVPTPNVSMIDFVFKANKKTSVEAVNKIMVQASKTNLKGIMGICELPLVSCDFNHNPHSCVFDTTQTQLVGEDLVRILAWYDNEWGFSMRMLDTAAAMGKLG</sequence>
<evidence type="ECO:0000256" key="4">
    <source>
        <dbReference type="PIRSR" id="PIRSR000149-1"/>
    </source>
</evidence>
<dbReference type="Pfam" id="PF00044">
    <property type="entry name" value="Gp_dh_N"/>
    <property type="match status" value="1"/>
</dbReference>
<keyword evidence="6" id="KW-0520">NAD</keyword>
<keyword evidence="6" id="KW-0547">Nucleotide-binding</keyword>
<evidence type="ECO:0000256" key="9">
    <source>
        <dbReference type="RuleBase" id="RU361160"/>
    </source>
</evidence>
<dbReference type="Gene3D" id="3.30.360.10">
    <property type="entry name" value="Dihydrodipicolinate Reductase, domain 2"/>
    <property type="match status" value="1"/>
</dbReference>
<dbReference type="GO" id="GO:0006006">
    <property type="term" value="P:glucose metabolic process"/>
    <property type="evidence" value="ECO:0007669"/>
    <property type="project" value="InterPro"/>
</dbReference>
<dbReference type="InterPro" id="IPR020829">
    <property type="entry name" value="GlycerAld_3-P_DH_cat"/>
</dbReference>
<dbReference type="GO" id="GO:0051287">
    <property type="term" value="F:NAD binding"/>
    <property type="evidence" value="ECO:0007669"/>
    <property type="project" value="InterPro"/>
</dbReference>
<dbReference type="PRINTS" id="PR00078">
    <property type="entry name" value="G3PDHDRGNASE"/>
</dbReference>
<feature type="binding site" evidence="6">
    <location>
        <position position="316"/>
    </location>
    <ligand>
        <name>NAD(+)</name>
        <dbReference type="ChEBI" id="CHEBI:57540"/>
    </ligand>
</feature>
<feature type="binding site" evidence="6">
    <location>
        <begin position="12"/>
        <end position="13"/>
    </location>
    <ligand>
        <name>NAD(+)</name>
        <dbReference type="ChEBI" id="CHEBI:57540"/>
    </ligand>
</feature>
<organism evidence="11 12">
    <name type="scientific">PS1 clade bacterium</name>
    <dbReference type="NCBI Taxonomy" id="2175152"/>
    <lineage>
        <taxon>Bacteria</taxon>
        <taxon>Pseudomonadati</taxon>
        <taxon>Pseudomonadota</taxon>
        <taxon>Alphaproteobacteria</taxon>
        <taxon>PS1 clade</taxon>
    </lineage>
</organism>
<feature type="binding site" evidence="6">
    <location>
        <position position="122"/>
    </location>
    <ligand>
        <name>NAD(+)</name>
        <dbReference type="ChEBI" id="CHEBI:57540"/>
    </ligand>
</feature>
<evidence type="ECO:0000313" key="12">
    <source>
        <dbReference type="Proteomes" id="UP000252132"/>
    </source>
</evidence>